<dbReference type="Gene3D" id="1.20.1060.20">
    <property type="match status" value="1"/>
</dbReference>
<dbReference type="AlphaFoldDB" id="A0AAE0GGW4"/>
<accession>A0AAE0GGW4</accession>
<keyword evidence="13" id="KW-1185">Reference proteome</keyword>
<evidence type="ECO:0000256" key="10">
    <source>
        <dbReference type="SAM" id="MobiDB-lite"/>
    </source>
</evidence>
<dbReference type="InterPro" id="IPR041741">
    <property type="entry name" value="SMC3_ABC_euk"/>
</dbReference>
<gene>
    <name evidence="12" type="ORF">CYMTET_14192</name>
</gene>
<reference evidence="12 13" key="1">
    <citation type="journal article" date="2015" name="Genome Biol. Evol.">
        <title>Comparative Genomics of a Bacterivorous Green Alga Reveals Evolutionary Causalities and Consequences of Phago-Mixotrophic Mode of Nutrition.</title>
        <authorList>
            <person name="Burns J.A."/>
            <person name="Paasch A."/>
            <person name="Narechania A."/>
            <person name="Kim E."/>
        </authorList>
    </citation>
    <scope>NUCLEOTIDE SEQUENCE [LARGE SCALE GENOMIC DNA]</scope>
    <source>
        <strain evidence="12 13">PLY_AMNH</strain>
    </source>
</reference>
<dbReference type="GO" id="GO:0005524">
    <property type="term" value="F:ATP binding"/>
    <property type="evidence" value="ECO:0007669"/>
    <property type="project" value="InterPro"/>
</dbReference>
<dbReference type="PANTHER" id="PTHR43977">
    <property type="entry name" value="STRUCTURAL MAINTENANCE OF CHROMOSOMES PROTEIN 3"/>
    <property type="match status" value="1"/>
</dbReference>
<keyword evidence="3" id="KW-0132">Cell division</keyword>
<dbReference type="Pfam" id="PF02463">
    <property type="entry name" value="SMC_N"/>
    <property type="match status" value="1"/>
</dbReference>
<name>A0AAE0GGW4_9CHLO</name>
<feature type="coiled-coil region" evidence="9">
    <location>
        <begin position="667"/>
        <end position="808"/>
    </location>
</feature>
<dbReference type="GO" id="GO:0005634">
    <property type="term" value="C:nucleus"/>
    <property type="evidence" value="ECO:0007669"/>
    <property type="project" value="UniProtKB-SubCell"/>
</dbReference>
<keyword evidence="6 8" id="KW-0539">Nucleus</keyword>
<dbReference type="CDD" id="cd03272">
    <property type="entry name" value="ABC_SMC3_euk"/>
    <property type="match status" value="1"/>
</dbReference>
<evidence type="ECO:0000256" key="5">
    <source>
        <dbReference type="ARBA" id="ARBA00023054"/>
    </source>
</evidence>
<evidence type="ECO:0000256" key="4">
    <source>
        <dbReference type="ARBA" id="ARBA00022776"/>
    </source>
</evidence>
<dbReference type="FunFam" id="3.40.50.300:FF:000424">
    <property type="entry name" value="Structural maintenance of chromosomes 3"/>
    <property type="match status" value="1"/>
</dbReference>
<evidence type="ECO:0000256" key="9">
    <source>
        <dbReference type="SAM" id="Coils"/>
    </source>
</evidence>
<dbReference type="GO" id="GO:0005694">
    <property type="term" value="C:chromosome"/>
    <property type="evidence" value="ECO:0007669"/>
    <property type="project" value="InterPro"/>
</dbReference>
<dbReference type="InterPro" id="IPR027417">
    <property type="entry name" value="P-loop_NTPase"/>
</dbReference>
<dbReference type="GO" id="GO:0051301">
    <property type="term" value="P:cell division"/>
    <property type="evidence" value="ECO:0007669"/>
    <property type="project" value="UniProtKB-KW"/>
</dbReference>
<evidence type="ECO:0000259" key="11">
    <source>
        <dbReference type="SMART" id="SM00968"/>
    </source>
</evidence>
<evidence type="ECO:0000313" key="13">
    <source>
        <dbReference type="Proteomes" id="UP001190700"/>
    </source>
</evidence>
<dbReference type="SUPFAM" id="SSF52540">
    <property type="entry name" value="P-loop containing nucleoside triphosphate hydrolases"/>
    <property type="match status" value="1"/>
</dbReference>
<dbReference type="Gene3D" id="3.40.50.300">
    <property type="entry name" value="P-loop containing nucleotide triphosphate hydrolases"/>
    <property type="match status" value="2"/>
</dbReference>
<dbReference type="Proteomes" id="UP001190700">
    <property type="component" value="Unassembled WGS sequence"/>
</dbReference>
<comment type="subcellular location">
    <subcellularLocation>
        <location evidence="1 8">Nucleus</location>
    </subcellularLocation>
</comment>
<dbReference type="SUPFAM" id="SSF75553">
    <property type="entry name" value="Smc hinge domain"/>
    <property type="match status" value="1"/>
</dbReference>
<comment type="caution">
    <text evidence="12">The sequence shown here is derived from an EMBL/GenBank/DDBJ whole genome shotgun (WGS) entry which is preliminary data.</text>
</comment>
<keyword evidence="4" id="KW-0498">Mitosis</keyword>
<dbReference type="PIRSF" id="PIRSF005719">
    <property type="entry name" value="SMC"/>
    <property type="match status" value="1"/>
</dbReference>
<keyword evidence="7" id="KW-0131">Cell cycle</keyword>
<dbReference type="EMBL" id="LGRX02005870">
    <property type="protein sequence ID" value="KAK3277828.1"/>
    <property type="molecule type" value="Genomic_DNA"/>
</dbReference>
<evidence type="ECO:0000256" key="8">
    <source>
        <dbReference type="PIRNR" id="PIRNR005719"/>
    </source>
</evidence>
<dbReference type="InterPro" id="IPR003395">
    <property type="entry name" value="RecF/RecN/SMC_N"/>
</dbReference>
<feature type="region of interest" description="Disordered" evidence="10">
    <location>
        <begin position="895"/>
        <end position="914"/>
    </location>
</feature>
<evidence type="ECO:0000256" key="3">
    <source>
        <dbReference type="ARBA" id="ARBA00022618"/>
    </source>
</evidence>
<comment type="similarity">
    <text evidence="2">Belongs to the SMC family. SMC3 subfamily.</text>
</comment>
<dbReference type="InterPro" id="IPR024704">
    <property type="entry name" value="SMC"/>
</dbReference>
<sequence>MYIKQVIIEGFKSYKEQVAVEPFSAKHNVIVGANGSGKSNFFHAIRFVLSDFTSHLRAEERGRLLHDGAGQNALSAFIEIVFDNSDNRLPVDRDEVRLRRSIGLKKDEYHLDKKHVTKAEVMNLLESAGFSRSNPYYVVQQGKIDLLTNMRDEDRLELLKEIGGTKVYDDRRKESLKIISETEGRQAQIEETIADIDSRLGELNEERDELVKYQELDKKRRSVEYTIYEKELSEARAKLEEVEQARHKASQKAESIHENALDVHDQQKNIEKQLKEADRDLEKSKTERTSVAKEKKEAVKHLAQIEYDVKEMEERMGADNKILSDTKLELEKLASEERQTLQELNEIIPRYENKQTSEKQMKDRLEASEQRLAVLYKKQGRMSQYKSQQEKDKAVERDLKYHRGELNKKHEQIRKLESELSGLDGTIMDEGTRKEDLTAELQKVEESIDEGTRKYAEEKASRDTLQNQRREYWLQGAEEEQELDKANHELKRKEHHLRKAMAKDISDGLDSIKRIVKNHSIKGVHGPLIDLMTCEERFNMAVEETAGNKLFHIVVDNDKVASNLIHKLNQEAGGRVSFIPLSAVDSRVPSYPSSSDGVPLIKYIGFNEKFTGAFNQVFGRTLLCKDMETAVSMSKSCNLDCITMHGDQVNKRGAIKGGSHGDARRSRLATLSEMRQVQEQIEVLKKKVESSKENNVGLDQQITQVSSRVDKMALNNTQARHKLDQLKMDLENANQTEQKAIELRKSKEHRLISAKEQLPKLQKQVEDLQEEHSADIMAQLTPKEKQELSTLNAAIEQLKADKVACTKEKLQIETLKRQLEGKLEMDIVRRKSELQESLSSISSAHRDSDIEGKRTELSTAQLHQRQIQERLTKVENQARSLKQQVAELKAAQDELKQREEAKKNEAENSAKETEQLVTRRNNLMQKREEFQRKIRELGSLPSDAFEKFKHRSLKDLTKMLQQTHTALGKLDHVNKKALDQFISFTDQREDLKKRVADLVKGNTKIKELIEGLDRKKDEDIERTFRGVAKSFAEIFQEIVGAPGELIMKRNTEYKPSQQSNADGSAQEERIEKYSGVLVKVSFPTTGKAMTMKQLSGGQKAVVALSLIFSIQRVDPAPFYLFDEIDSALDAQYRASVGTMIAKQANNEENPAQFVTTTFRPELVKVCDKVYGVSHKNRVSCVDVITKEDALGFLEEIN</sequence>
<dbReference type="SMART" id="SM00968">
    <property type="entry name" value="SMC_hinge"/>
    <property type="match status" value="1"/>
</dbReference>
<feature type="coiled-coil region" evidence="9">
    <location>
        <begin position="186"/>
        <end position="503"/>
    </location>
</feature>
<evidence type="ECO:0000256" key="7">
    <source>
        <dbReference type="ARBA" id="ARBA00023306"/>
    </source>
</evidence>
<dbReference type="InterPro" id="IPR036277">
    <property type="entry name" value="SMC_hinge_sf"/>
</dbReference>
<organism evidence="12 13">
    <name type="scientific">Cymbomonas tetramitiformis</name>
    <dbReference type="NCBI Taxonomy" id="36881"/>
    <lineage>
        <taxon>Eukaryota</taxon>
        <taxon>Viridiplantae</taxon>
        <taxon>Chlorophyta</taxon>
        <taxon>Pyramimonadophyceae</taxon>
        <taxon>Pyramimonadales</taxon>
        <taxon>Pyramimonadaceae</taxon>
        <taxon>Cymbomonas</taxon>
    </lineage>
</organism>
<dbReference type="GO" id="GO:0051276">
    <property type="term" value="P:chromosome organization"/>
    <property type="evidence" value="ECO:0007669"/>
    <property type="project" value="InterPro"/>
</dbReference>
<dbReference type="Pfam" id="PF06470">
    <property type="entry name" value="SMC_hinge"/>
    <property type="match status" value="1"/>
</dbReference>
<protein>
    <recommendedName>
        <fullName evidence="8">Structural maintenance of chromosomes protein</fullName>
    </recommendedName>
</protein>
<feature type="domain" description="SMC hinge" evidence="11">
    <location>
        <begin position="522"/>
        <end position="634"/>
    </location>
</feature>
<evidence type="ECO:0000256" key="6">
    <source>
        <dbReference type="ARBA" id="ARBA00023242"/>
    </source>
</evidence>
<dbReference type="GO" id="GO:0016887">
    <property type="term" value="F:ATP hydrolysis activity"/>
    <property type="evidence" value="ECO:0007669"/>
    <property type="project" value="InterPro"/>
</dbReference>
<evidence type="ECO:0000256" key="2">
    <source>
        <dbReference type="ARBA" id="ARBA00005917"/>
    </source>
</evidence>
<evidence type="ECO:0000256" key="1">
    <source>
        <dbReference type="ARBA" id="ARBA00004123"/>
    </source>
</evidence>
<dbReference type="InterPro" id="IPR010935">
    <property type="entry name" value="SMC_hinge"/>
</dbReference>
<evidence type="ECO:0000313" key="12">
    <source>
        <dbReference type="EMBL" id="KAK3277828.1"/>
    </source>
</evidence>
<keyword evidence="5 9" id="KW-0175">Coiled coil</keyword>
<dbReference type="Gene3D" id="3.30.70.1620">
    <property type="match status" value="1"/>
</dbReference>
<proteinExistence type="inferred from homology"/>